<evidence type="ECO:0000256" key="1">
    <source>
        <dbReference type="ARBA" id="ARBA00022617"/>
    </source>
</evidence>
<dbReference type="GO" id="GO:0020037">
    <property type="term" value="F:heme binding"/>
    <property type="evidence" value="ECO:0007669"/>
    <property type="project" value="InterPro"/>
</dbReference>
<keyword evidence="7" id="KW-1185">Reference proteome</keyword>
<dbReference type="EMBL" id="JACHVB010000035">
    <property type="protein sequence ID" value="MBC2595057.1"/>
    <property type="molecule type" value="Genomic_DNA"/>
</dbReference>
<reference evidence="6 7" key="1">
    <citation type="submission" date="2020-07" db="EMBL/GenBank/DDBJ databases">
        <authorList>
            <person name="Feng X."/>
        </authorList>
    </citation>
    <scope>NUCLEOTIDE SEQUENCE [LARGE SCALE GENOMIC DNA]</scope>
    <source>
        <strain evidence="6 7">JCM31066</strain>
    </source>
</reference>
<dbReference type="Pfam" id="PF02433">
    <property type="entry name" value="FixO"/>
    <property type="match status" value="1"/>
</dbReference>
<dbReference type="AlphaFoldDB" id="A0A842HHN6"/>
<dbReference type="GO" id="GO:0009055">
    <property type="term" value="F:electron transfer activity"/>
    <property type="evidence" value="ECO:0007669"/>
    <property type="project" value="InterPro"/>
</dbReference>
<dbReference type="Gene3D" id="1.10.760.10">
    <property type="entry name" value="Cytochrome c-like domain"/>
    <property type="match status" value="1"/>
</dbReference>
<dbReference type="InterPro" id="IPR036909">
    <property type="entry name" value="Cyt_c-like_dom_sf"/>
</dbReference>
<evidence type="ECO:0000313" key="7">
    <source>
        <dbReference type="Proteomes" id="UP000546464"/>
    </source>
</evidence>
<dbReference type="SUPFAM" id="SSF46626">
    <property type="entry name" value="Cytochrome c"/>
    <property type="match status" value="1"/>
</dbReference>
<protein>
    <submittedName>
        <fullName evidence="6">Cbb3-type cytochrome c oxidase subunit II</fullName>
    </submittedName>
</protein>
<accession>A0A842HHN6</accession>
<dbReference type="GO" id="GO:0046872">
    <property type="term" value="F:metal ion binding"/>
    <property type="evidence" value="ECO:0007669"/>
    <property type="project" value="UniProtKB-KW"/>
</dbReference>
<proteinExistence type="predicted"/>
<keyword evidence="1 4" id="KW-0349">Heme</keyword>
<comment type="caution">
    <text evidence="6">The sequence shown here is derived from an EMBL/GenBank/DDBJ whole genome shotgun (WGS) entry which is preliminary data.</text>
</comment>
<evidence type="ECO:0000313" key="6">
    <source>
        <dbReference type="EMBL" id="MBC2595057.1"/>
    </source>
</evidence>
<evidence type="ECO:0000256" key="2">
    <source>
        <dbReference type="ARBA" id="ARBA00022723"/>
    </source>
</evidence>
<evidence type="ECO:0000259" key="5">
    <source>
        <dbReference type="PROSITE" id="PS51007"/>
    </source>
</evidence>
<feature type="domain" description="Cytochrome c" evidence="5">
    <location>
        <begin position="78"/>
        <end position="224"/>
    </location>
</feature>
<keyword evidence="2 4" id="KW-0479">Metal-binding</keyword>
<dbReference type="PROSITE" id="PS51007">
    <property type="entry name" value="CYTC"/>
    <property type="match status" value="1"/>
</dbReference>
<gene>
    <name evidence="6" type="ORF">H5P28_12390</name>
</gene>
<sequence>MKNLPLLFTGIFFCLAFSFSGLILSSLIQYGHLEPVTEFVNHPDSGEQIPGAFVEIGGHWVEGVNQPDEQTFPIPSVGLAQQGKQIYIEMGCLYCHSQQVRRKGFGADFERGWGERQTVPRDYILQERVLLGTSRTGPDLMSIGMRQPSAEWHNLHLFNPQITSPGSIMPPFRFLYRTQKIGDTPSPDALKIPDEFPDDQPPPGYEIVPTDRGKALVAYMLSLKLNYELPESRFSQ</sequence>
<evidence type="ECO:0000256" key="4">
    <source>
        <dbReference type="PROSITE-ProRule" id="PRU00433"/>
    </source>
</evidence>
<dbReference type="Proteomes" id="UP000546464">
    <property type="component" value="Unassembled WGS sequence"/>
</dbReference>
<dbReference type="InterPro" id="IPR009056">
    <property type="entry name" value="Cyt_c-like_dom"/>
</dbReference>
<organism evidence="6 7">
    <name type="scientific">Ruficoccus amylovorans</name>
    <dbReference type="NCBI Taxonomy" id="1804625"/>
    <lineage>
        <taxon>Bacteria</taxon>
        <taxon>Pseudomonadati</taxon>
        <taxon>Verrucomicrobiota</taxon>
        <taxon>Opitutia</taxon>
        <taxon>Puniceicoccales</taxon>
        <taxon>Cerasicoccaceae</taxon>
        <taxon>Ruficoccus</taxon>
    </lineage>
</organism>
<keyword evidence="3 4" id="KW-0408">Iron</keyword>
<dbReference type="InterPro" id="IPR003468">
    <property type="entry name" value="Cyt_c_oxidase_monohaem-su/FixO"/>
</dbReference>
<name>A0A842HHN6_9BACT</name>
<evidence type="ECO:0000256" key="3">
    <source>
        <dbReference type="ARBA" id="ARBA00023004"/>
    </source>
</evidence>
<dbReference type="RefSeq" id="WP_185676021.1">
    <property type="nucleotide sequence ID" value="NZ_JACHVB010000035.1"/>
</dbReference>